<keyword evidence="2" id="KW-1185">Reference proteome</keyword>
<name>Q2CEK5_OCEGH</name>
<dbReference type="AlphaFoldDB" id="Q2CEK5"/>
<dbReference type="EMBL" id="AAOT01000017">
    <property type="protein sequence ID" value="EAR51127.1"/>
    <property type="molecule type" value="Genomic_DNA"/>
</dbReference>
<comment type="caution">
    <text evidence="1">The sequence shown here is derived from an EMBL/GenBank/DDBJ whole genome shotgun (WGS) entry which is preliminary data.</text>
</comment>
<accession>Q2CEK5</accession>
<gene>
    <name evidence="1" type="ORF">OG2516_18195</name>
</gene>
<sequence>MMTAAVFAFAGAANAQDAYITQMGDSNDAANVSQNPTSTPNLQIIQQQANDADAVNLAEGGGNFAYAYQLSPASSSGMNALIWQDADGNGVNANMAANIAVHTNGNLGANQQIVQYGDENRAINWSDDTNGDLPKATVVGLIIPAPSLDLSNLVGPSEPQPNSFYTLSNDCCSVGFTNN</sequence>
<evidence type="ECO:0000313" key="1">
    <source>
        <dbReference type="EMBL" id="EAR51127.1"/>
    </source>
</evidence>
<protein>
    <submittedName>
        <fullName evidence="1">Uncharacterized protein</fullName>
    </submittedName>
</protein>
<evidence type="ECO:0000313" key="2">
    <source>
        <dbReference type="Proteomes" id="UP000003635"/>
    </source>
</evidence>
<reference evidence="1 2" key="1">
    <citation type="journal article" date="2010" name="J. Bacteriol.">
        <title>Genome sequences of Oceanicola granulosus HTCC2516(T) and Oceanicola batsensis HTCC2597(TDelta).</title>
        <authorList>
            <person name="Thrash J.C."/>
            <person name="Cho J.C."/>
            <person name="Vergin K.L."/>
            <person name="Giovannoni S.J."/>
        </authorList>
    </citation>
    <scope>NUCLEOTIDE SEQUENCE [LARGE SCALE GENOMIC DNA]</scope>
    <source>
        <strain evidence="2">ATCC BAA-861 / DSM 15982 / KCTC 12143 / HTCC2516</strain>
    </source>
</reference>
<dbReference type="Proteomes" id="UP000003635">
    <property type="component" value="Unassembled WGS sequence"/>
</dbReference>
<dbReference type="HOGENOM" id="CLU_1502021_0_0_5"/>
<organism evidence="1 2">
    <name type="scientific">Oceanicola granulosus (strain ATCC BAA-861 / DSM 15982 / KCTC 12143 / HTCC2516)</name>
    <dbReference type="NCBI Taxonomy" id="314256"/>
    <lineage>
        <taxon>Bacteria</taxon>
        <taxon>Pseudomonadati</taxon>
        <taxon>Pseudomonadota</taxon>
        <taxon>Alphaproteobacteria</taxon>
        <taxon>Rhodobacterales</taxon>
        <taxon>Roseobacteraceae</taxon>
        <taxon>Oceanicola</taxon>
    </lineage>
</organism>
<proteinExistence type="predicted"/>